<dbReference type="Pfam" id="PF04773">
    <property type="entry name" value="FecR"/>
    <property type="match status" value="1"/>
</dbReference>
<reference evidence="3" key="1">
    <citation type="submission" date="2023-03" db="EMBL/GenBank/DDBJ databases">
        <title>Stygiobacter electus gen. nov., sp. nov., facultatively anaerobic thermotolerant bacterium of the class Ignavibacteria from a well of Yessentuki mineral water deposit.</title>
        <authorList>
            <person name="Podosokorskaya O.A."/>
            <person name="Elcheninov A.G."/>
            <person name="Petrova N.F."/>
            <person name="Zavarzina D.G."/>
            <person name="Kublanov I.V."/>
            <person name="Merkel A.Y."/>
        </authorList>
    </citation>
    <scope>NUCLEOTIDE SEQUENCE</scope>
    <source>
        <strain evidence="3">09-Me</strain>
    </source>
</reference>
<feature type="signal peptide" evidence="1">
    <location>
        <begin position="1"/>
        <end position="19"/>
    </location>
</feature>
<accession>A0AAE3TBY8</accession>
<dbReference type="AlphaFoldDB" id="A0AAE3TBY8"/>
<organism evidence="3 4">
    <name type="scientific">Stygiobacter electus</name>
    <dbReference type="NCBI Taxonomy" id="3032292"/>
    <lineage>
        <taxon>Bacteria</taxon>
        <taxon>Pseudomonadati</taxon>
        <taxon>Ignavibacteriota</taxon>
        <taxon>Ignavibacteria</taxon>
        <taxon>Ignavibacteriales</taxon>
        <taxon>Melioribacteraceae</taxon>
        <taxon>Stygiobacter</taxon>
    </lineage>
</organism>
<feature type="chain" id="PRO_5042125227" evidence="1">
    <location>
        <begin position="20"/>
        <end position="227"/>
    </location>
</feature>
<dbReference type="PANTHER" id="PTHR38731:SF1">
    <property type="entry name" value="FECR PROTEIN DOMAIN-CONTAINING PROTEIN"/>
    <property type="match status" value="1"/>
</dbReference>
<dbReference type="EMBL" id="JARGDL010000002">
    <property type="protein sequence ID" value="MDF1610936.1"/>
    <property type="molecule type" value="Genomic_DNA"/>
</dbReference>
<proteinExistence type="predicted"/>
<evidence type="ECO:0000313" key="3">
    <source>
        <dbReference type="EMBL" id="MDF1610936.1"/>
    </source>
</evidence>
<dbReference type="RefSeq" id="WP_321534702.1">
    <property type="nucleotide sequence ID" value="NZ_JARGDL010000002.1"/>
</dbReference>
<feature type="domain" description="FecR protein" evidence="2">
    <location>
        <begin position="66"/>
        <end position="159"/>
    </location>
</feature>
<protein>
    <submittedName>
        <fullName evidence="3">FecR family protein</fullName>
    </submittedName>
</protein>
<dbReference type="Proteomes" id="UP001221302">
    <property type="component" value="Unassembled WGS sequence"/>
</dbReference>
<dbReference type="InterPro" id="IPR006860">
    <property type="entry name" value="FecR"/>
</dbReference>
<keyword evidence="1" id="KW-0732">Signal</keyword>
<evidence type="ECO:0000313" key="4">
    <source>
        <dbReference type="Proteomes" id="UP001221302"/>
    </source>
</evidence>
<evidence type="ECO:0000256" key="1">
    <source>
        <dbReference type="SAM" id="SignalP"/>
    </source>
</evidence>
<sequence>MKIFLVIFLIVVFALNTSAKNFPSSNQIALIKKIVKEVHVKKTADAQIENAKVGVSLSDGGQVITKSKSLAIIILTKDKSLLTVRENSILNIYQRKEGRGLNTSTNIEKGVITFKVEKQNVEDGFEFVTPSAVASIRGTSGVLDVDSTETDILLEEGEVFVQSKFDPSKNATLNGGKKLVINVDGNIEIQDLDENDKKKIDDAKKTNTKKLNIITPYGILEIEYLTN</sequence>
<keyword evidence="4" id="KW-1185">Reference proteome</keyword>
<dbReference type="PANTHER" id="PTHR38731">
    <property type="entry name" value="LIPL45-RELATED LIPOPROTEIN-RELATED"/>
    <property type="match status" value="1"/>
</dbReference>
<evidence type="ECO:0000259" key="2">
    <source>
        <dbReference type="Pfam" id="PF04773"/>
    </source>
</evidence>
<gene>
    <name evidence="3" type="ORF">P0M35_02130</name>
</gene>
<comment type="caution">
    <text evidence="3">The sequence shown here is derived from an EMBL/GenBank/DDBJ whole genome shotgun (WGS) entry which is preliminary data.</text>
</comment>
<name>A0AAE3TBY8_9BACT</name>